<dbReference type="InterPro" id="IPR012318">
    <property type="entry name" value="HTH_CRP"/>
</dbReference>
<dbReference type="Proteomes" id="UP000241434">
    <property type="component" value="Unassembled WGS sequence"/>
</dbReference>
<dbReference type="EMBL" id="JYGE01000003">
    <property type="protein sequence ID" value="PSJ31999.1"/>
    <property type="molecule type" value="Genomic_DNA"/>
</dbReference>
<comment type="caution">
    <text evidence="6">The sequence shown here is derived from an EMBL/GenBank/DDBJ whole genome shotgun (WGS) entry which is preliminary data.</text>
</comment>
<dbReference type="CDD" id="cd00038">
    <property type="entry name" value="CAP_ED"/>
    <property type="match status" value="1"/>
</dbReference>
<feature type="domain" description="HTH crp-type" evidence="5">
    <location>
        <begin position="161"/>
        <end position="226"/>
    </location>
</feature>
<evidence type="ECO:0000313" key="7">
    <source>
        <dbReference type="Proteomes" id="UP000241434"/>
    </source>
</evidence>
<organism evidence="6 7">
    <name type="scientific">Peptostreptococcus russellii</name>
    <dbReference type="NCBI Taxonomy" id="215200"/>
    <lineage>
        <taxon>Bacteria</taxon>
        <taxon>Bacillati</taxon>
        <taxon>Bacillota</taxon>
        <taxon>Clostridia</taxon>
        <taxon>Peptostreptococcales</taxon>
        <taxon>Peptostreptococcaceae</taxon>
        <taxon>Peptostreptococcus</taxon>
    </lineage>
</organism>
<accession>A0A2P7Q212</accession>
<dbReference type="InterPro" id="IPR014710">
    <property type="entry name" value="RmlC-like_jellyroll"/>
</dbReference>
<name>A0A2P7Q212_9FIRM</name>
<keyword evidence="7" id="KW-1185">Reference proteome</keyword>
<dbReference type="SUPFAM" id="SSF51206">
    <property type="entry name" value="cAMP-binding domain-like"/>
    <property type="match status" value="1"/>
</dbReference>
<gene>
    <name evidence="6" type="ORF">UF10_04705</name>
</gene>
<reference evidence="6" key="1">
    <citation type="thesis" date="2015" institute="Rutgers" country="The State University of New Jersey, 14 College Farm Rd., New Brunswick, NJ, USA">
        <title>Ammonia toxicity in bacteria and its implications for treatment of and resource recovery from highly nitrogenous organic wastes.</title>
        <authorList>
            <person name="Luther A.K."/>
        </authorList>
    </citation>
    <scope>NUCLEOTIDE SEQUENCE</scope>
    <source>
        <strain evidence="6">RT-10B</strain>
    </source>
</reference>
<dbReference type="Gene3D" id="2.60.120.10">
    <property type="entry name" value="Jelly Rolls"/>
    <property type="match status" value="1"/>
</dbReference>
<dbReference type="PROSITE" id="PS50042">
    <property type="entry name" value="CNMP_BINDING_3"/>
    <property type="match status" value="1"/>
</dbReference>
<dbReference type="GO" id="GO:0003700">
    <property type="term" value="F:DNA-binding transcription factor activity"/>
    <property type="evidence" value="ECO:0007669"/>
    <property type="project" value="TreeGrafter"/>
</dbReference>
<evidence type="ECO:0000256" key="1">
    <source>
        <dbReference type="ARBA" id="ARBA00023015"/>
    </source>
</evidence>
<dbReference type="Pfam" id="PF13545">
    <property type="entry name" value="HTH_Crp_2"/>
    <property type="match status" value="1"/>
</dbReference>
<dbReference type="GO" id="GO:0005829">
    <property type="term" value="C:cytosol"/>
    <property type="evidence" value="ECO:0007669"/>
    <property type="project" value="TreeGrafter"/>
</dbReference>
<keyword evidence="2" id="KW-0238">DNA-binding</keyword>
<dbReference type="InterPro" id="IPR000595">
    <property type="entry name" value="cNMP-bd_dom"/>
</dbReference>
<sequence>MDSNVAVKYIHNLKNIKLFEGFSEESLMLFLSSIKSKLLKLKKGDIVFNEGENFSSLCVLLEGEILLTNSDEFGNRNIIDVIKENQMFAEVFSFTSRKESPVTAQANSNSTIFLIDTAELISIGNDDQNLVDKHIIISNLLNIFADKNLILLSKIEVLSRRNIRKKIMHFLEGQKEKSGKSIFEIPYSRKDMADFLGVDRSALSRELSRLKEEKIIDYDKNSFKIL</sequence>
<dbReference type="PANTHER" id="PTHR24567">
    <property type="entry name" value="CRP FAMILY TRANSCRIPTIONAL REGULATORY PROTEIN"/>
    <property type="match status" value="1"/>
</dbReference>
<dbReference type="SUPFAM" id="SSF46785">
    <property type="entry name" value="Winged helix' DNA-binding domain"/>
    <property type="match status" value="1"/>
</dbReference>
<proteinExistence type="predicted"/>
<evidence type="ECO:0000259" key="5">
    <source>
        <dbReference type="PROSITE" id="PS51063"/>
    </source>
</evidence>
<dbReference type="PANTHER" id="PTHR24567:SF58">
    <property type="entry name" value="CYCLIC AMP-BINDING REGULATORY PROTEIN"/>
    <property type="match status" value="1"/>
</dbReference>
<keyword evidence="3" id="KW-0804">Transcription</keyword>
<dbReference type="SMART" id="SM00100">
    <property type="entry name" value="cNMP"/>
    <property type="match status" value="1"/>
</dbReference>
<dbReference type="AlphaFoldDB" id="A0A2P7Q212"/>
<dbReference type="Pfam" id="PF00027">
    <property type="entry name" value="cNMP_binding"/>
    <property type="match status" value="1"/>
</dbReference>
<dbReference type="InterPro" id="IPR050397">
    <property type="entry name" value="Env_Response_Regulators"/>
</dbReference>
<dbReference type="PROSITE" id="PS51063">
    <property type="entry name" value="HTH_CRP_2"/>
    <property type="match status" value="1"/>
</dbReference>
<evidence type="ECO:0000256" key="2">
    <source>
        <dbReference type="ARBA" id="ARBA00023125"/>
    </source>
</evidence>
<protein>
    <submittedName>
        <fullName evidence="6">Cyclic nucleotide-binding protein</fullName>
    </submittedName>
</protein>
<dbReference type="GO" id="GO:0003677">
    <property type="term" value="F:DNA binding"/>
    <property type="evidence" value="ECO:0007669"/>
    <property type="project" value="UniProtKB-KW"/>
</dbReference>
<dbReference type="InterPro" id="IPR018490">
    <property type="entry name" value="cNMP-bd_dom_sf"/>
</dbReference>
<evidence type="ECO:0000256" key="3">
    <source>
        <dbReference type="ARBA" id="ARBA00023163"/>
    </source>
</evidence>
<keyword evidence="1" id="KW-0805">Transcription regulation</keyword>
<feature type="domain" description="Cyclic nucleotide-binding" evidence="4">
    <location>
        <begin position="18"/>
        <end position="123"/>
    </location>
</feature>
<evidence type="ECO:0000313" key="6">
    <source>
        <dbReference type="EMBL" id="PSJ31999.1"/>
    </source>
</evidence>
<evidence type="ECO:0000259" key="4">
    <source>
        <dbReference type="PROSITE" id="PS50042"/>
    </source>
</evidence>
<dbReference type="InterPro" id="IPR036390">
    <property type="entry name" value="WH_DNA-bd_sf"/>
</dbReference>